<dbReference type="GO" id="GO:0009252">
    <property type="term" value="P:peptidoglycan biosynthetic process"/>
    <property type="evidence" value="ECO:0007669"/>
    <property type="project" value="UniProtKB-KW"/>
</dbReference>
<dbReference type="GO" id="GO:0008760">
    <property type="term" value="F:UDP-N-acetylglucosamine 1-carboxyvinyltransferase activity"/>
    <property type="evidence" value="ECO:0007669"/>
    <property type="project" value="UniProtKB-EC"/>
</dbReference>
<dbReference type="AlphaFoldDB" id="A0A2H0Q095"/>
<dbReference type="GO" id="GO:0008360">
    <property type="term" value="P:regulation of cell shape"/>
    <property type="evidence" value="ECO:0007669"/>
    <property type="project" value="UniProtKB-KW"/>
</dbReference>
<dbReference type="NCBIfam" id="NF006873">
    <property type="entry name" value="PRK09369.1"/>
    <property type="match status" value="1"/>
</dbReference>
<reference evidence="17 18" key="1">
    <citation type="submission" date="2017-09" db="EMBL/GenBank/DDBJ databases">
        <title>Depth-based differentiation of microbial function through sediment-hosted aquifers and enrichment of novel symbionts in the deep terrestrial subsurface.</title>
        <authorList>
            <person name="Probst A.J."/>
            <person name="Ladd B."/>
            <person name="Jarett J.K."/>
            <person name="Geller-Mcgrath D.E."/>
            <person name="Sieber C.M."/>
            <person name="Emerson J.B."/>
            <person name="Anantharaman K."/>
            <person name="Thomas B.C."/>
            <person name="Malmstrom R."/>
            <person name="Stieglmeier M."/>
            <person name="Klingl A."/>
            <person name="Woyke T."/>
            <person name="Ryan C.M."/>
            <person name="Banfield J.F."/>
        </authorList>
    </citation>
    <scope>NUCLEOTIDE SEQUENCE [LARGE SCALE GENOMIC DNA]</scope>
    <source>
        <strain evidence="17">CG11_big_fil_rev_8_21_14_0_20_43_10</strain>
    </source>
</reference>
<comment type="pathway">
    <text evidence="2">Cell wall biogenesis; peptidoglycan biosynthesis.</text>
</comment>
<evidence type="ECO:0000256" key="15">
    <source>
        <dbReference type="ARBA" id="ARBA00047527"/>
    </source>
</evidence>
<evidence type="ECO:0000256" key="7">
    <source>
        <dbReference type="ARBA" id="ARBA00022984"/>
    </source>
</evidence>
<comment type="subcellular location">
    <subcellularLocation>
        <location evidence="1">Cytoplasm</location>
    </subcellularLocation>
</comment>
<dbReference type="InterPro" id="IPR013792">
    <property type="entry name" value="RNA3'P_cycl/enolpyr_Trfase_a/b"/>
</dbReference>
<dbReference type="InterPro" id="IPR005750">
    <property type="entry name" value="UDP_GlcNAc_COvinyl_MurA"/>
</dbReference>
<evidence type="ECO:0000256" key="13">
    <source>
        <dbReference type="ARBA" id="ARBA00042443"/>
    </source>
</evidence>
<dbReference type="EC" id="2.5.1.7" evidence="11"/>
<evidence type="ECO:0000256" key="1">
    <source>
        <dbReference type="ARBA" id="ARBA00004496"/>
    </source>
</evidence>
<dbReference type="CDD" id="cd01555">
    <property type="entry name" value="UdpNAET"/>
    <property type="match status" value="1"/>
</dbReference>
<keyword evidence="8" id="KW-0131">Cell cycle</keyword>
<dbReference type="Gene3D" id="3.65.10.10">
    <property type="entry name" value="Enolpyruvate transferase domain"/>
    <property type="match status" value="2"/>
</dbReference>
<evidence type="ECO:0000256" key="4">
    <source>
        <dbReference type="ARBA" id="ARBA00022618"/>
    </source>
</evidence>
<dbReference type="PANTHER" id="PTHR43783">
    <property type="entry name" value="UDP-N-ACETYLGLUCOSAMINE 1-CARBOXYVINYLTRANSFERASE"/>
    <property type="match status" value="1"/>
</dbReference>
<feature type="domain" description="Enolpyruvate transferase" evidence="16">
    <location>
        <begin position="8"/>
        <end position="415"/>
    </location>
</feature>
<dbReference type="PANTHER" id="PTHR43783:SF1">
    <property type="entry name" value="UDP-N-ACETYLGLUCOSAMINE 1-CARBOXYVINYLTRANSFERASE"/>
    <property type="match status" value="1"/>
</dbReference>
<keyword evidence="5" id="KW-0808">Transferase</keyword>
<dbReference type="GO" id="GO:0005737">
    <property type="term" value="C:cytoplasm"/>
    <property type="evidence" value="ECO:0007669"/>
    <property type="project" value="UniProtKB-SubCell"/>
</dbReference>
<keyword evidence="4" id="KW-0132">Cell division</keyword>
<dbReference type="GO" id="GO:0051301">
    <property type="term" value="P:cell division"/>
    <property type="evidence" value="ECO:0007669"/>
    <property type="project" value="UniProtKB-KW"/>
</dbReference>
<evidence type="ECO:0000256" key="14">
    <source>
        <dbReference type="ARBA" id="ARBA00042842"/>
    </source>
</evidence>
<keyword evidence="3" id="KW-0963">Cytoplasm</keyword>
<keyword evidence="6" id="KW-0133">Cell shape</keyword>
<comment type="similarity">
    <text evidence="10">Belongs to the EPSP synthase family. MurA subfamily.</text>
</comment>
<evidence type="ECO:0000256" key="9">
    <source>
        <dbReference type="ARBA" id="ARBA00023316"/>
    </source>
</evidence>
<comment type="catalytic activity">
    <reaction evidence="15">
        <text>phosphoenolpyruvate + UDP-N-acetyl-alpha-D-glucosamine = UDP-N-acetyl-3-O-(1-carboxyvinyl)-alpha-D-glucosamine + phosphate</text>
        <dbReference type="Rhea" id="RHEA:18681"/>
        <dbReference type="ChEBI" id="CHEBI:43474"/>
        <dbReference type="ChEBI" id="CHEBI:57705"/>
        <dbReference type="ChEBI" id="CHEBI:58702"/>
        <dbReference type="ChEBI" id="CHEBI:68483"/>
        <dbReference type="EC" id="2.5.1.7"/>
    </reaction>
</comment>
<evidence type="ECO:0000256" key="12">
    <source>
        <dbReference type="ARBA" id="ARBA00039754"/>
    </source>
</evidence>
<dbReference type="Proteomes" id="UP000236846">
    <property type="component" value="Unassembled WGS sequence"/>
</dbReference>
<evidence type="ECO:0000313" key="18">
    <source>
        <dbReference type="Proteomes" id="UP000236846"/>
    </source>
</evidence>
<dbReference type="GO" id="GO:0071555">
    <property type="term" value="P:cell wall organization"/>
    <property type="evidence" value="ECO:0007669"/>
    <property type="project" value="UniProtKB-KW"/>
</dbReference>
<accession>A0A2H0Q095</accession>
<organism evidence="17 18">
    <name type="scientific">Candidatus Brennerbacteria bacterium CG11_big_fil_rev_8_21_14_0_20_43_10</name>
    <dbReference type="NCBI Taxonomy" id="1974523"/>
    <lineage>
        <taxon>Bacteria</taxon>
        <taxon>Candidatus Brenneribacteriota</taxon>
    </lineage>
</organism>
<sequence>MADIFIIHGGKPLQGEIAIRGSKNATLPIFAASMLNRGSTRLENAAMIQDVFKLGEILNAWGAKTQINSHTITINAGACASVFSNTQADALVRKLRGSVLCIGAMLARFGEIRIPLPGGDTIGARPLDALFDGLRALGACIEQNKDVLDICAPQGLHAAKIVLKETSVTATEALMMASAGAEGTTIIKLAATEPHVQDLGAFLQKLGVRIEGLGTSTIIIHGIDASAIRMDVTHAIISDSDEAVNIAVLCAATRSEVQISNINPDFIDAGILQLQLMGANIEFGDTWTRVHKPADIYRAAKIQCGLYPKLMSDQVPPFALLATQAQGVSMIQEWMYEGRLGYVNEIIKMGANAIIMDPHRALIVGPTVLRGAELKSLDIRAGITMIIAGLVAQGETTILDAHIIDRGFEQIEQRLQQIGADIVRKQV</sequence>
<evidence type="ECO:0000256" key="10">
    <source>
        <dbReference type="ARBA" id="ARBA00038367"/>
    </source>
</evidence>
<keyword evidence="7" id="KW-0573">Peptidoglycan synthesis</keyword>
<dbReference type="InterPro" id="IPR050068">
    <property type="entry name" value="MurA_subfamily"/>
</dbReference>
<evidence type="ECO:0000313" key="17">
    <source>
        <dbReference type="EMBL" id="PIR26945.1"/>
    </source>
</evidence>
<evidence type="ECO:0000256" key="3">
    <source>
        <dbReference type="ARBA" id="ARBA00022490"/>
    </source>
</evidence>
<dbReference type="InterPro" id="IPR001986">
    <property type="entry name" value="Enolpyruvate_Tfrase_dom"/>
</dbReference>
<protein>
    <recommendedName>
        <fullName evidence="12">UDP-N-acetylglucosamine 1-carboxyvinyltransferase</fullName>
        <ecNumber evidence="11">2.5.1.7</ecNumber>
    </recommendedName>
    <alternativeName>
        <fullName evidence="13">Enoylpyruvate transferase</fullName>
    </alternativeName>
    <alternativeName>
        <fullName evidence="14">UDP-N-acetylglucosamine enolpyruvyl transferase</fullName>
    </alternativeName>
</protein>
<comment type="caution">
    <text evidence="17">The sequence shown here is derived from an EMBL/GenBank/DDBJ whole genome shotgun (WGS) entry which is preliminary data.</text>
</comment>
<evidence type="ECO:0000256" key="2">
    <source>
        <dbReference type="ARBA" id="ARBA00004752"/>
    </source>
</evidence>
<dbReference type="EMBL" id="PCXE01000008">
    <property type="protein sequence ID" value="PIR26945.1"/>
    <property type="molecule type" value="Genomic_DNA"/>
</dbReference>
<dbReference type="InterPro" id="IPR036968">
    <property type="entry name" value="Enolpyruvate_Tfrase_sf"/>
</dbReference>
<evidence type="ECO:0000259" key="16">
    <source>
        <dbReference type="Pfam" id="PF00275"/>
    </source>
</evidence>
<evidence type="ECO:0000256" key="6">
    <source>
        <dbReference type="ARBA" id="ARBA00022960"/>
    </source>
</evidence>
<dbReference type="GO" id="GO:0019277">
    <property type="term" value="P:UDP-N-acetylgalactosamine biosynthetic process"/>
    <property type="evidence" value="ECO:0007669"/>
    <property type="project" value="InterPro"/>
</dbReference>
<evidence type="ECO:0000256" key="5">
    <source>
        <dbReference type="ARBA" id="ARBA00022679"/>
    </source>
</evidence>
<dbReference type="Pfam" id="PF00275">
    <property type="entry name" value="EPSP_synthase"/>
    <property type="match status" value="1"/>
</dbReference>
<evidence type="ECO:0000256" key="8">
    <source>
        <dbReference type="ARBA" id="ARBA00023306"/>
    </source>
</evidence>
<name>A0A2H0Q095_9BACT</name>
<evidence type="ECO:0000256" key="11">
    <source>
        <dbReference type="ARBA" id="ARBA00039108"/>
    </source>
</evidence>
<gene>
    <name evidence="17" type="ORF">COV41_00230</name>
</gene>
<dbReference type="SUPFAM" id="SSF55205">
    <property type="entry name" value="EPT/RTPC-like"/>
    <property type="match status" value="1"/>
</dbReference>
<proteinExistence type="inferred from homology"/>
<keyword evidence="9" id="KW-0961">Cell wall biogenesis/degradation</keyword>